<dbReference type="OrthoDB" id="9800571at2"/>
<dbReference type="EMBL" id="FQUW01000021">
    <property type="protein sequence ID" value="SHF28145.1"/>
    <property type="molecule type" value="Genomic_DNA"/>
</dbReference>
<name>A0A1M5ADA7_9FIRM</name>
<dbReference type="RefSeq" id="WP_083543178.1">
    <property type="nucleotide sequence ID" value="NZ_FQUW01000021.1"/>
</dbReference>
<dbReference type="Proteomes" id="UP000184196">
    <property type="component" value="Unassembled WGS sequence"/>
</dbReference>
<accession>A0A1M5ADA7</accession>
<protein>
    <submittedName>
        <fullName evidence="1">Spore coat associated protein JA (CotJA)</fullName>
    </submittedName>
</protein>
<keyword evidence="2" id="KW-1185">Reference proteome</keyword>
<reference evidence="2" key="1">
    <citation type="submission" date="2016-11" db="EMBL/GenBank/DDBJ databases">
        <authorList>
            <person name="Varghese N."/>
            <person name="Submissions S."/>
        </authorList>
    </citation>
    <scope>NUCLEOTIDE SEQUENCE [LARGE SCALE GENOMIC DNA]</scope>
    <source>
        <strain evidence="2">DSM 11792</strain>
    </source>
</reference>
<gene>
    <name evidence="1" type="ORF">SAMN02745218_01858</name>
</gene>
<dbReference type="AlphaFoldDB" id="A0A1M5ADA7"/>
<dbReference type="InterPro" id="IPR020256">
    <property type="entry name" value="Spore_coat_CotJA"/>
</dbReference>
<dbReference type="Pfam" id="PF11007">
    <property type="entry name" value="CotJA"/>
    <property type="match status" value="1"/>
</dbReference>
<evidence type="ECO:0000313" key="1">
    <source>
        <dbReference type="EMBL" id="SHF28145.1"/>
    </source>
</evidence>
<sequence>MSGTEKETGQELKVTAADATTITHTSGFYPPLRLAQAYVPPQRYGRTYSPAEALEKGTLFPELYSPYPY</sequence>
<evidence type="ECO:0000313" key="2">
    <source>
        <dbReference type="Proteomes" id="UP000184196"/>
    </source>
</evidence>
<proteinExistence type="predicted"/>
<organism evidence="1 2">
    <name type="scientific">Desulfofundulus australicus DSM 11792</name>
    <dbReference type="NCBI Taxonomy" id="1121425"/>
    <lineage>
        <taxon>Bacteria</taxon>
        <taxon>Bacillati</taxon>
        <taxon>Bacillota</taxon>
        <taxon>Clostridia</taxon>
        <taxon>Eubacteriales</taxon>
        <taxon>Peptococcaceae</taxon>
        <taxon>Desulfofundulus</taxon>
    </lineage>
</organism>